<keyword evidence="2" id="KW-1003">Cell membrane</keyword>
<evidence type="ECO:0000256" key="6">
    <source>
        <dbReference type="SAM" id="Phobius"/>
    </source>
</evidence>
<reference evidence="8" key="1">
    <citation type="submission" date="2015-08" db="EMBL/GenBank/DDBJ databases">
        <authorList>
            <person name="Babu N.S."/>
            <person name="Beckwith C.J."/>
            <person name="Beseler K.G."/>
            <person name="Brison A."/>
            <person name="Carone J.V."/>
            <person name="Caskin T.P."/>
            <person name="Diamond M."/>
            <person name="Durham M.E."/>
            <person name="Foxe J.M."/>
            <person name="Go M."/>
            <person name="Henderson B.A."/>
            <person name="Jones I.B."/>
            <person name="McGettigan J.A."/>
            <person name="Micheletti S.J."/>
            <person name="Nasrallah M.E."/>
            <person name="Ortiz D."/>
            <person name="Piller C.R."/>
            <person name="Privatt S.R."/>
            <person name="Schneider S.L."/>
            <person name="Sharp S."/>
            <person name="Smith T.C."/>
            <person name="Stanton J.D."/>
            <person name="Ullery H.E."/>
            <person name="Wilson R.J."/>
            <person name="Serrano M.G."/>
            <person name="Buck G."/>
            <person name="Lee V."/>
            <person name="Wang Y."/>
            <person name="Carvalho R."/>
            <person name="Voegtly L."/>
            <person name="Shi R."/>
            <person name="Duckworth R."/>
            <person name="Johnson A."/>
            <person name="Loviza R."/>
            <person name="Walstead R."/>
            <person name="Shah Z."/>
            <person name="Kiflezghi M."/>
            <person name="Wade K."/>
            <person name="Ball S.L."/>
            <person name="Bradley K.W."/>
            <person name="Asai D.J."/>
            <person name="Bowman C.A."/>
            <person name="Russell D.A."/>
            <person name="Pope W.H."/>
            <person name="Jacobs-Sera D."/>
            <person name="Hendrix R.W."/>
            <person name="Hatfull G.F."/>
        </authorList>
    </citation>
    <scope>NUCLEOTIDE SEQUENCE</scope>
</reference>
<evidence type="ECO:0000256" key="2">
    <source>
        <dbReference type="ARBA" id="ARBA00022475"/>
    </source>
</evidence>
<feature type="transmembrane region" description="Helical" evidence="6">
    <location>
        <begin position="492"/>
        <end position="512"/>
    </location>
</feature>
<dbReference type="AlphaFoldDB" id="A0A2P2BWR4"/>
<feature type="transmembrane region" description="Helical" evidence="6">
    <location>
        <begin position="962"/>
        <end position="984"/>
    </location>
</feature>
<evidence type="ECO:0000259" key="7">
    <source>
        <dbReference type="Pfam" id="PF02687"/>
    </source>
</evidence>
<comment type="subcellular location">
    <subcellularLocation>
        <location evidence="1">Cell membrane</location>
        <topology evidence="1">Multi-pass membrane protein</topology>
    </subcellularLocation>
</comment>
<dbReference type="InterPro" id="IPR038766">
    <property type="entry name" value="Membrane_comp_ABC_pdt"/>
</dbReference>
<dbReference type="InterPro" id="IPR003838">
    <property type="entry name" value="ABC3_permease_C"/>
</dbReference>
<evidence type="ECO:0000256" key="3">
    <source>
        <dbReference type="ARBA" id="ARBA00022692"/>
    </source>
</evidence>
<evidence type="ECO:0000256" key="5">
    <source>
        <dbReference type="ARBA" id="ARBA00023136"/>
    </source>
</evidence>
<dbReference type="EMBL" id="CZKA01000006">
    <property type="protein sequence ID" value="CUR54197.1"/>
    <property type="molecule type" value="Genomic_DNA"/>
</dbReference>
<gene>
    <name evidence="8" type="ORF">NOCA2140020</name>
</gene>
<proteinExistence type="predicted"/>
<feature type="transmembrane region" description="Helical" evidence="6">
    <location>
        <begin position="274"/>
        <end position="295"/>
    </location>
</feature>
<keyword evidence="4 6" id="KW-1133">Transmembrane helix</keyword>
<evidence type="ECO:0000256" key="4">
    <source>
        <dbReference type="ARBA" id="ARBA00022989"/>
    </source>
</evidence>
<evidence type="ECO:0000256" key="1">
    <source>
        <dbReference type="ARBA" id="ARBA00004651"/>
    </source>
</evidence>
<feature type="transmembrane region" description="Helical" evidence="6">
    <location>
        <begin position="436"/>
        <end position="457"/>
    </location>
</feature>
<name>A0A2P2BWR4_9ZZZZ</name>
<feature type="transmembrane region" description="Helical" evidence="6">
    <location>
        <begin position="366"/>
        <end position="386"/>
    </location>
</feature>
<protein>
    <recommendedName>
        <fullName evidence="7">ABC3 transporter permease C-terminal domain-containing protein</fullName>
    </recommendedName>
</protein>
<keyword evidence="3 6" id="KW-0812">Transmembrane</keyword>
<feature type="transmembrane region" description="Helical" evidence="6">
    <location>
        <begin position="863"/>
        <end position="893"/>
    </location>
</feature>
<dbReference type="PROSITE" id="PS51257">
    <property type="entry name" value="PROKAR_LIPOPROTEIN"/>
    <property type="match status" value="1"/>
</dbReference>
<keyword evidence="5 6" id="KW-0472">Membrane</keyword>
<dbReference type="PANTHER" id="PTHR30287:SF2">
    <property type="entry name" value="BLL1001 PROTEIN"/>
    <property type="match status" value="1"/>
</dbReference>
<feature type="transmembrane region" description="Helical" evidence="6">
    <location>
        <begin position="913"/>
        <end position="942"/>
    </location>
</feature>
<feature type="domain" description="ABC3 transporter permease C-terminal" evidence="7">
    <location>
        <begin position="870"/>
        <end position="989"/>
    </location>
</feature>
<evidence type="ECO:0000313" key="8">
    <source>
        <dbReference type="EMBL" id="CUR54197.1"/>
    </source>
</evidence>
<feature type="transmembrane region" description="Helical" evidence="6">
    <location>
        <begin position="322"/>
        <end position="354"/>
    </location>
</feature>
<dbReference type="Pfam" id="PF02687">
    <property type="entry name" value="FtsX"/>
    <property type="match status" value="2"/>
</dbReference>
<sequence length="1001" mass="104118">MWRLVRYRRMQAATVAFLAALITACAVFAPLYDRATQQSLVDLSLSQAPVQESGLSIDGAWPQLPVPRSVTRQFAAPVQSQSGVATVVAGASASTGTMLWRDGFCEHVEVVDGACPDAPGQIMVSVADLETFDLTVGSRVTVAGNQPIGSNTAPPVRLVIAGTYRELPSRFWFGRLLTGLSGQLDQSSPPQVQHDAWLADATSFGGGQLGELPHADTAVDYTLDQKATGVDELLAIEPALRALERRAPTVDAAVHSGLPDIADRVRHQREQSQVTIPLLMVQLGLLATVVFWLVLSAATEQRRPEVALALLRGRGRRGARRLLLSELLPTVLLGVPVGLALAVALCWATVTLFLPGSGTVEPRLDAVFALVGSAVGLSLLSALAAWRVAREPVETLLRSVQSRRTGWRLGAVETLVLAVAGTAVVAFMTGGLTGPIALAAPALLALLVGQLLAYATVPVSSVTGRGLLARGRVRLGVSVLDAARSPGTRRMLAILTVAVALLVFCTDALVVGNRNRADAAEQESGAPLVSDVYGSDLFTVRKVLAELDPSGERLTPVVSTRAPAADAPTTVAVVPQAFSEIALFPESGPAFPWRDLSAPDAEAIRFTGSELSGALDAEGLLVTDANKIPLVLTLNLVDATNEAFGVRVAELTPGTGSTRFAVPVGCTDGCILSGLRFSTAPTAQISGTVTLGDLTAGDDGLAIGPGSTWQSVSDPENGTVSVTSSSAEQITVELDTLGGSTTVVSHGWFPLVIPAVTTGPLPPGDGDVFDANGIDGVSRATRRVARVPRVPGVGPAATVVNLDVVQRGASVGPESTIMIWFAHDDPALLATLSAALQDEGVSISFSESLADHRRAYDQTTTAWSLQLAGVVGVVGLLVAILVLLVITATSWRLRSRDLAALRMTGLGRPSLRWIAVAELLIAVVLAGVAGTLCGLVGAHYALPTVPLFAITPAVSTLDLATAWSAVTVAAGVAVLVLLAVGWLCGEAIARRAVLDRVRESL</sequence>
<dbReference type="PANTHER" id="PTHR30287">
    <property type="entry name" value="MEMBRANE COMPONENT OF PREDICTED ABC SUPERFAMILY METABOLITE UPTAKE TRANSPORTER"/>
    <property type="match status" value="1"/>
</dbReference>
<accession>A0A2P2BWR4</accession>
<organism evidence="8">
    <name type="scientific">metagenome</name>
    <dbReference type="NCBI Taxonomy" id="256318"/>
    <lineage>
        <taxon>unclassified sequences</taxon>
        <taxon>metagenomes</taxon>
    </lineage>
</organism>
<feature type="transmembrane region" description="Helical" evidence="6">
    <location>
        <begin position="407"/>
        <end position="430"/>
    </location>
</feature>
<feature type="domain" description="ABC3 transporter permease C-terminal" evidence="7">
    <location>
        <begin position="279"/>
        <end position="389"/>
    </location>
</feature>
<dbReference type="GO" id="GO:0005886">
    <property type="term" value="C:plasma membrane"/>
    <property type="evidence" value="ECO:0007669"/>
    <property type="project" value="UniProtKB-SubCell"/>
</dbReference>